<protein>
    <submittedName>
        <fullName evidence="3">OB-fold domain-containing protein</fullName>
    </submittedName>
</protein>
<sequence>MLRNPRTGEWMHPPPPDDPATGEELTPAPLSGKGTVFTFTINHQAFLPAVPVPYVVAIVELAEQQGLQLTTRIVNCDPVDVRIGMPVSVVFEDHDGVRLPFFEPDESGE</sequence>
<reference evidence="3" key="2">
    <citation type="journal article" date="2022" name="BMC Genomics">
        <title>Comparative genome analysis of mycobacteria focusing on tRNA and non-coding RNA.</title>
        <authorList>
            <person name="Behra P.R.K."/>
            <person name="Pettersson B.M.F."/>
            <person name="Ramesh M."/>
            <person name="Das S."/>
            <person name="Dasgupta S."/>
            <person name="Kirsebom L.A."/>
        </authorList>
    </citation>
    <scope>NUCLEOTIDE SEQUENCE</scope>
    <source>
        <strain evidence="3">DSM 44242</strain>
    </source>
</reference>
<reference evidence="3" key="1">
    <citation type="submission" date="2020-07" db="EMBL/GenBank/DDBJ databases">
        <authorList>
            <person name="Pettersson B.M.F."/>
            <person name="Behra P.R.K."/>
            <person name="Ramesh M."/>
            <person name="Das S."/>
            <person name="Dasgupta S."/>
            <person name="Kirsebom L.A."/>
        </authorList>
    </citation>
    <scope>NUCLEOTIDE SEQUENCE</scope>
    <source>
        <strain evidence="3">DSM 44242</strain>
    </source>
</reference>
<dbReference type="InterPro" id="IPR052513">
    <property type="entry name" value="Thioester_dehydratase-like"/>
</dbReference>
<dbReference type="InterPro" id="IPR002878">
    <property type="entry name" value="ChsH2_C"/>
</dbReference>
<comment type="caution">
    <text evidence="3">The sequence shown here is derived from an EMBL/GenBank/DDBJ whole genome shotgun (WGS) entry which is preliminary data.</text>
</comment>
<dbReference type="Proteomes" id="UP001141659">
    <property type="component" value="Unassembled WGS sequence"/>
</dbReference>
<dbReference type="PANTHER" id="PTHR34075:SF5">
    <property type="entry name" value="BLR3430 PROTEIN"/>
    <property type="match status" value="1"/>
</dbReference>
<organism evidence="3 4">
    <name type="scientific">Mycolicibacterium porcinum</name>
    <dbReference type="NCBI Taxonomy" id="39693"/>
    <lineage>
        <taxon>Bacteria</taxon>
        <taxon>Bacillati</taxon>
        <taxon>Actinomycetota</taxon>
        <taxon>Actinomycetes</taxon>
        <taxon>Mycobacteriales</taxon>
        <taxon>Mycobacteriaceae</taxon>
        <taxon>Mycolicibacterium</taxon>
    </lineage>
</organism>
<evidence type="ECO:0000313" key="3">
    <source>
        <dbReference type="EMBL" id="MCV7388090.1"/>
    </source>
</evidence>
<accession>A0AAW5SZV3</accession>
<name>A0AAW5SZV3_9MYCO</name>
<gene>
    <name evidence="3" type="ORF">H5P34_08535</name>
</gene>
<feature type="domain" description="ChsH2 C-terminal OB-fold" evidence="2">
    <location>
        <begin position="29"/>
        <end position="92"/>
    </location>
</feature>
<dbReference type="SUPFAM" id="SSF50249">
    <property type="entry name" value="Nucleic acid-binding proteins"/>
    <property type="match status" value="1"/>
</dbReference>
<dbReference type="Pfam" id="PF01796">
    <property type="entry name" value="OB_ChsH2_C"/>
    <property type="match status" value="1"/>
</dbReference>
<evidence type="ECO:0000256" key="1">
    <source>
        <dbReference type="SAM" id="MobiDB-lite"/>
    </source>
</evidence>
<evidence type="ECO:0000313" key="4">
    <source>
        <dbReference type="Proteomes" id="UP001141659"/>
    </source>
</evidence>
<evidence type="ECO:0000259" key="2">
    <source>
        <dbReference type="Pfam" id="PF01796"/>
    </source>
</evidence>
<dbReference type="InterPro" id="IPR012340">
    <property type="entry name" value="NA-bd_OB-fold"/>
</dbReference>
<proteinExistence type="predicted"/>
<dbReference type="EMBL" id="JACKVC010000010">
    <property type="protein sequence ID" value="MCV7388090.1"/>
    <property type="molecule type" value="Genomic_DNA"/>
</dbReference>
<dbReference type="AlphaFoldDB" id="A0AAW5SZV3"/>
<feature type="region of interest" description="Disordered" evidence="1">
    <location>
        <begin position="1"/>
        <end position="29"/>
    </location>
</feature>
<dbReference type="PANTHER" id="PTHR34075">
    <property type="entry name" value="BLR3430 PROTEIN"/>
    <property type="match status" value="1"/>
</dbReference>